<dbReference type="Proteomes" id="UP000530660">
    <property type="component" value="Unassembled WGS sequence"/>
</dbReference>
<keyword evidence="3" id="KW-1185">Reference proteome</keyword>
<evidence type="ECO:0000313" key="3">
    <source>
        <dbReference type="Proteomes" id="UP000530660"/>
    </source>
</evidence>
<reference evidence="2 3" key="1">
    <citation type="journal article" date="2020" name="J. Phycol.">
        <title>Comparative genome analysis reveals Cyanidiococcus gen. nov., a new extremophilic red algal genus sister to Cyanidioschyzon (Cyanidioschyzonaceae, Rhodophyta).</title>
        <authorList>
            <person name="Liu S.-L."/>
            <person name="Chiang Y.-R."/>
            <person name="Yoon H.S."/>
            <person name="Fu H.-Y."/>
        </authorList>
    </citation>
    <scope>NUCLEOTIDE SEQUENCE [LARGE SCALE GENOMIC DNA]</scope>
    <source>
        <strain evidence="2 3">THAL066</strain>
    </source>
</reference>
<sequence length="285" mass="31254">MSNVVIHWCVQNVRRHVFEQLRAQGYIAQGLASGSAEVLPTQPVDVGNGLVLLSLGAFPSATADRVRLYRNEGYLLPPGFHSVRQLSASGHWYETRIETASSSSPNTTSNGPVYRVQQVEFVFPEQDKPAECLVPVADGFAKSGPNLNELWIQVMNSEAETGLAPGTASFVTLVSGFERAGLGDPLYNAVYETCRMRMPILWMRKHRRTISLHHNRSSKQGQGSEWSDATTRNTETDGHEVAGRAAAAAAVSGVSKRLIGRVVVVSTQRRVSKERARKQTILRGQ</sequence>
<dbReference type="EMBL" id="VWRR01000015">
    <property type="protein sequence ID" value="KAF6001200.1"/>
    <property type="molecule type" value="Genomic_DNA"/>
</dbReference>
<feature type="compositionally biased region" description="Polar residues" evidence="1">
    <location>
        <begin position="218"/>
        <end position="233"/>
    </location>
</feature>
<evidence type="ECO:0000256" key="1">
    <source>
        <dbReference type="SAM" id="MobiDB-lite"/>
    </source>
</evidence>
<organism evidence="2 3">
    <name type="scientific">Cyanidiococcus yangmingshanensis</name>
    <dbReference type="NCBI Taxonomy" id="2690220"/>
    <lineage>
        <taxon>Eukaryota</taxon>
        <taxon>Rhodophyta</taxon>
        <taxon>Bangiophyceae</taxon>
        <taxon>Cyanidiales</taxon>
        <taxon>Cyanidiaceae</taxon>
        <taxon>Cyanidiococcus</taxon>
    </lineage>
</organism>
<protein>
    <submittedName>
        <fullName evidence="2">Uncharacterized protein</fullName>
    </submittedName>
</protein>
<name>A0A7J7IEP2_9RHOD</name>
<dbReference type="AlphaFoldDB" id="A0A7J7IEP2"/>
<comment type="caution">
    <text evidence="2">The sequence shown here is derived from an EMBL/GenBank/DDBJ whole genome shotgun (WGS) entry which is preliminary data.</text>
</comment>
<accession>A0A7J7IEP2</accession>
<evidence type="ECO:0000313" key="2">
    <source>
        <dbReference type="EMBL" id="KAF6001200.1"/>
    </source>
</evidence>
<feature type="region of interest" description="Disordered" evidence="1">
    <location>
        <begin position="213"/>
        <end position="241"/>
    </location>
</feature>
<proteinExistence type="predicted"/>
<gene>
    <name evidence="2" type="ORF">F1559_000874</name>
</gene>